<reference evidence="1" key="1">
    <citation type="submission" date="2019-12" db="EMBL/GenBank/DDBJ databases">
        <title>An insight into the sialome of adult female Ixodes ricinus ticks feeding for 6 days.</title>
        <authorList>
            <person name="Perner J."/>
            <person name="Ribeiro J.M.C."/>
        </authorList>
    </citation>
    <scope>NUCLEOTIDE SEQUENCE</scope>
    <source>
        <strain evidence="1">Semi-engorged</strain>
        <tissue evidence="1">Salivary glands</tissue>
    </source>
</reference>
<evidence type="ECO:0000313" key="1">
    <source>
        <dbReference type="EMBL" id="MXU98339.1"/>
    </source>
</evidence>
<organism evidence="1">
    <name type="scientific">Ixodes ricinus</name>
    <name type="common">Common tick</name>
    <name type="synonym">Acarus ricinus</name>
    <dbReference type="NCBI Taxonomy" id="34613"/>
    <lineage>
        <taxon>Eukaryota</taxon>
        <taxon>Metazoa</taxon>
        <taxon>Ecdysozoa</taxon>
        <taxon>Arthropoda</taxon>
        <taxon>Chelicerata</taxon>
        <taxon>Arachnida</taxon>
        <taxon>Acari</taxon>
        <taxon>Parasitiformes</taxon>
        <taxon>Ixodida</taxon>
        <taxon>Ixodoidea</taxon>
        <taxon>Ixodidae</taxon>
        <taxon>Ixodinae</taxon>
        <taxon>Ixodes</taxon>
    </lineage>
</organism>
<sequence>MALVATRVRTEAMRKPVFSSSAWFLAVDVEAFAFDVRSNLNRPFSVDWLQCSVGAGPLLVLLQQRPTKRVFGADVSHGCPAGKSFALVTLPLMSLQVVAPCERLSAGDALERLLPRVHPQVSHQIAALVEPLPAHAALVPLLACVCPLVGRQVDFECKPLLAEVARKGLLARVNPLVILQVDLLRECLLADATAEGLLLRVDSLMGGHVTLPVARVEAEAALVLAAFLAGACPLPPLSLGWGLAVAVFRVKALVLWVGGWIATRLFLDSRDEFLVPIQEESTARLRAKKAFTGQVGKNLFTVLYGMFTSSSFSASPLFICSKVYHGKA</sequence>
<proteinExistence type="predicted"/>
<protein>
    <submittedName>
        <fullName evidence="1">Uncharacterized protein</fullName>
    </submittedName>
</protein>
<accession>A0A6B0V879</accession>
<dbReference type="EMBL" id="GIFC01016256">
    <property type="protein sequence ID" value="MXU98339.1"/>
    <property type="molecule type" value="Transcribed_RNA"/>
</dbReference>
<dbReference type="PANTHER" id="PTHR33426">
    <property type="entry name" value="C2H2-TYPE DOMAIN-CONTAINING PROTEIN"/>
    <property type="match status" value="1"/>
</dbReference>
<dbReference type="AlphaFoldDB" id="A0A6B0V879"/>
<name>A0A6B0V879_IXORI</name>
<dbReference type="PANTHER" id="PTHR33426:SF45">
    <property type="entry name" value="IMMUNODEFICIENCY LENTIVIRAL MATRIX N-TERMINAL DOMAIN-CONTAINING PROTEIN-RELATED"/>
    <property type="match status" value="1"/>
</dbReference>